<proteinExistence type="predicted"/>
<evidence type="ECO:0000313" key="1">
    <source>
        <dbReference type="EMBL" id="QMV41179.1"/>
    </source>
</evidence>
<dbReference type="Proteomes" id="UP000515679">
    <property type="component" value="Chromosome"/>
</dbReference>
<gene>
    <name evidence="1" type="ORF">FPL14_08205</name>
</gene>
<reference evidence="1 2" key="1">
    <citation type="submission" date="2019-07" db="EMBL/GenBank/DDBJ databases">
        <authorList>
            <person name="Kim J.K."/>
            <person name="Cheong H.-M."/>
            <person name="Choi Y."/>
            <person name="Hwang K.J."/>
            <person name="Lee S."/>
            <person name="Choi C."/>
        </authorList>
    </citation>
    <scope>NUCLEOTIDE SEQUENCE [LARGE SCALE GENOMIC DNA]</scope>
    <source>
        <strain evidence="1 2">KS 22</strain>
    </source>
</reference>
<organism evidence="1 2">
    <name type="scientific">Cohnella cholangitidis</name>
    <dbReference type="NCBI Taxonomy" id="2598458"/>
    <lineage>
        <taxon>Bacteria</taxon>
        <taxon>Bacillati</taxon>
        <taxon>Bacillota</taxon>
        <taxon>Bacilli</taxon>
        <taxon>Bacillales</taxon>
        <taxon>Paenibacillaceae</taxon>
        <taxon>Cohnella</taxon>
    </lineage>
</organism>
<dbReference type="RefSeq" id="WP_182302539.1">
    <property type="nucleotide sequence ID" value="NZ_CP041969.1"/>
</dbReference>
<evidence type="ECO:0000313" key="2">
    <source>
        <dbReference type="Proteomes" id="UP000515679"/>
    </source>
</evidence>
<keyword evidence="2" id="KW-1185">Reference proteome</keyword>
<name>A0A7G5BW45_9BACL</name>
<protein>
    <submittedName>
        <fullName evidence="1">Uncharacterized protein</fullName>
    </submittedName>
</protein>
<dbReference type="EMBL" id="CP041969">
    <property type="protein sequence ID" value="QMV41179.1"/>
    <property type="molecule type" value="Genomic_DNA"/>
</dbReference>
<dbReference type="KEGG" id="cchl:FPL14_08205"/>
<dbReference type="AlphaFoldDB" id="A0A7G5BW45"/>
<accession>A0A7G5BW45</accession>
<sequence>MNADKLVRFCQLKTQIKQWEDELEELRRDITRDYPQDSEFQLDDYTLKVLYQERKHYNDQLLIEALPDPDLWKVLFKADSAKISALVKANLLTEKSLEGTYTTTRTPYLYVTPIVRDI</sequence>